<reference evidence="9 10" key="1">
    <citation type="submission" date="2019-02" db="EMBL/GenBank/DDBJ databases">
        <title>Deep-cultivation of Planctomycetes and their phenomic and genomic characterization uncovers novel biology.</title>
        <authorList>
            <person name="Wiegand S."/>
            <person name="Jogler M."/>
            <person name="Boedeker C."/>
            <person name="Pinto D."/>
            <person name="Vollmers J."/>
            <person name="Rivas-Marin E."/>
            <person name="Kohn T."/>
            <person name="Peeters S.H."/>
            <person name="Heuer A."/>
            <person name="Rast P."/>
            <person name="Oberbeckmann S."/>
            <person name="Bunk B."/>
            <person name="Jeske O."/>
            <person name="Meyerdierks A."/>
            <person name="Storesund J.E."/>
            <person name="Kallscheuer N."/>
            <person name="Luecker S."/>
            <person name="Lage O.M."/>
            <person name="Pohl T."/>
            <person name="Merkel B.J."/>
            <person name="Hornburger P."/>
            <person name="Mueller R.-W."/>
            <person name="Bruemmer F."/>
            <person name="Labrenz M."/>
            <person name="Spormann A.M."/>
            <person name="Op Den Camp H."/>
            <person name="Overmann J."/>
            <person name="Amann R."/>
            <person name="Jetten M.S.M."/>
            <person name="Mascher T."/>
            <person name="Medema M.H."/>
            <person name="Devos D.P."/>
            <person name="Kaster A.-K."/>
            <person name="Ovreas L."/>
            <person name="Rohde M."/>
            <person name="Galperin M.Y."/>
            <person name="Jogler C."/>
        </authorList>
    </citation>
    <scope>NUCLEOTIDE SEQUENCE [LARGE SCALE GENOMIC DNA]</scope>
    <source>
        <strain evidence="9 10">Pan54</strain>
    </source>
</reference>
<proteinExistence type="inferred from homology"/>
<dbReference type="RefSeq" id="WP_146505407.1">
    <property type="nucleotide sequence ID" value="NZ_SJPG01000001.1"/>
</dbReference>
<dbReference type="PANTHER" id="PTHR11142:SF0">
    <property type="entry name" value="TRNA PSEUDOURIDINE SYNTHASE-LIKE 1"/>
    <property type="match status" value="1"/>
</dbReference>
<feature type="domain" description="Pseudouridine synthase I TruA alpha/beta" evidence="8">
    <location>
        <begin position="10"/>
        <end position="103"/>
    </location>
</feature>
<dbReference type="HAMAP" id="MF_00171">
    <property type="entry name" value="TruA"/>
    <property type="match status" value="1"/>
</dbReference>
<dbReference type="GO" id="GO:0160147">
    <property type="term" value="F:tRNA pseudouridine(38-40) synthase activity"/>
    <property type="evidence" value="ECO:0007669"/>
    <property type="project" value="UniProtKB-EC"/>
</dbReference>
<dbReference type="EC" id="5.4.99.12" evidence="4"/>
<protein>
    <recommendedName>
        <fullName evidence="4">tRNA pseudouridine synthase A</fullName>
        <ecNumber evidence="4">5.4.99.12</ecNumber>
    </recommendedName>
    <alternativeName>
        <fullName evidence="4">tRNA pseudouridine(38-40) synthase</fullName>
    </alternativeName>
    <alternativeName>
        <fullName evidence="4">tRNA pseudouridylate synthase I</fullName>
    </alternativeName>
    <alternativeName>
        <fullName evidence="4">tRNA-uridine isomerase I</fullName>
    </alternativeName>
</protein>
<comment type="function">
    <text evidence="4">Formation of pseudouridine at positions 38, 39 and 40 in the anticodon stem and loop of transfer RNAs.</text>
</comment>
<dbReference type="InterPro" id="IPR001406">
    <property type="entry name" value="PsdUridine_synth_TruA"/>
</dbReference>
<organism evidence="9 10">
    <name type="scientific">Rubinisphaera italica</name>
    <dbReference type="NCBI Taxonomy" id="2527969"/>
    <lineage>
        <taxon>Bacteria</taxon>
        <taxon>Pseudomonadati</taxon>
        <taxon>Planctomycetota</taxon>
        <taxon>Planctomycetia</taxon>
        <taxon>Planctomycetales</taxon>
        <taxon>Planctomycetaceae</taxon>
        <taxon>Rubinisphaera</taxon>
    </lineage>
</organism>
<dbReference type="Proteomes" id="UP000316095">
    <property type="component" value="Unassembled WGS sequence"/>
</dbReference>
<dbReference type="InterPro" id="IPR020095">
    <property type="entry name" value="PsdUridine_synth_TruA_C"/>
</dbReference>
<dbReference type="Pfam" id="PF01416">
    <property type="entry name" value="PseudoU_synth_1"/>
    <property type="match status" value="2"/>
</dbReference>
<sequence>MSVRNLKLLIAYDGQPFYGWQVQPDRPTVQQHIEEAILAITQEHSRLAGAGRTDTGVHALGQVASFRTPSKIPCERMRPAIQSKLPEEIAIRDVTEVPYDFHAGHHAKWKHYRYLIFNSRIARPHLRHYVTRIAEDLNADIMNEAAQYLVGKHDFRSFESNYPNKATSVRTVKYCRVSRSHHWEMWNSKAEFQSTDSQNAPFVYLDIVADGFLYNMVRTITGTLLKIGMGSWVPDEARRVLEAMDRKQAGPTAPANGLYLMHVEYEREFNAELIQC</sequence>
<evidence type="ECO:0000256" key="1">
    <source>
        <dbReference type="ARBA" id="ARBA00009375"/>
    </source>
</evidence>
<dbReference type="AlphaFoldDB" id="A0A5C5XLB9"/>
<comment type="catalytic activity">
    <reaction evidence="4 7">
        <text>uridine(38/39/40) in tRNA = pseudouridine(38/39/40) in tRNA</text>
        <dbReference type="Rhea" id="RHEA:22376"/>
        <dbReference type="Rhea" id="RHEA-COMP:10085"/>
        <dbReference type="Rhea" id="RHEA-COMP:10087"/>
        <dbReference type="ChEBI" id="CHEBI:65314"/>
        <dbReference type="ChEBI" id="CHEBI:65315"/>
        <dbReference type="EC" id="5.4.99.12"/>
    </reaction>
</comment>
<dbReference type="FunFam" id="3.30.70.580:FF:000001">
    <property type="entry name" value="tRNA pseudouridine synthase A"/>
    <property type="match status" value="1"/>
</dbReference>
<evidence type="ECO:0000256" key="6">
    <source>
        <dbReference type="PIRSR" id="PIRSR001430-2"/>
    </source>
</evidence>
<comment type="caution">
    <text evidence="4">Lacks conserved residue(s) required for the propagation of feature annotation.</text>
</comment>
<dbReference type="PANTHER" id="PTHR11142">
    <property type="entry name" value="PSEUDOURIDYLATE SYNTHASE"/>
    <property type="match status" value="1"/>
</dbReference>
<keyword evidence="2 4" id="KW-0819">tRNA processing</keyword>
<dbReference type="InterPro" id="IPR020103">
    <property type="entry name" value="PsdUridine_synth_cat_dom_sf"/>
</dbReference>
<keyword evidence="10" id="KW-1185">Reference proteome</keyword>
<gene>
    <name evidence="4 9" type="primary">truA</name>
    <name evidence="9" type="ORF">Pan54_44090</name>
</gene>
<dbReference type="PIRSF" id="PIRSF001430">
    <property type="entry name" value="tRNA_psdUrid_synth"/>
    <property type="match status" value="1"/>
</dbReference>
<dbReference type="InterPro" id="IPR020097">
    <property type="entry name" value="PsdUridine_synth_TruA_a/b_dom"/>
</dbReference>
<evidence type="ECO:0000256" key="2">
    <source>
        <dbReference type="ARBA" id="ARBA00022694"/>
    </source>
</evidence>
<dbReference type="SUPFAM" id="SSF55120">
    <property type="entry name" value="Pseudouridine synthase"/>
    <property type="match status" value="1"/>
</dbReference>
<dbReference type="GO" id="GO:0031119">
    <property type="term" value="P:tRNA pseudouridine synthesis"/>
    <property type="evidence" value="ECO:0007669"/>
    <property type="project" value="UniProtKB-UniRule"/>
</dbReference>
<dbReference type="GO" id="GO:0003723">
    <property type="term" value="F:RNA binding"/>
    <property type="evidence" value="ECO:0007669"/>
    <property type="project" value="InterPro"/>
</dbReference>
<keyword evidence="3 4" id="KW-0413">Isomerase</keyword>
<dbReference type="EMBL" id="SJPG01000001">
    <property type="protein sequence ID" value="TWT63654.1"/>
    <property type="molecule type" value="Genomic_DNA"/>
</dbReference>
<comment type="subunit">
    <text evidence="4">Homodimer.</text>
</comment>
<feature type="active site" description="Nucleophile" evidence="4 5">
    <location>
        <position position="54"/>
    </location>
</feature>
<dbReference type="Gene3D" id="3.30.70.660">
    <property type="entry name" value="Pseudouridine synthase I, catalytic domain, C-terminal subdomain"/>
    <property type="match status" value="1"/>
</dbReference>
<evidence type="ECO:0000256" key="5">
    <source>
        <dbReference type="PIRSR" id="PIRSR001430-1"/>
    </source>
</evidence>
<comment type="similarity">
    <text evidence="1 4 7">Belongs to the tRNA pseudouridine synthase TruA family.</text>
</comment>
<dbReference type="NCBIfam" id="TIGR00071">
    <property type="entry name" value="hisT_truA"/>
    <property type="match status" value="1"/>
</dbReference>
<dbReference type="CDD" id="cd02570">
    <property type="entry name" value="PseudoU_synth_EcTruA"/>
    <property type="match status" value="1"/>
</dbReference>
<comment type="caution">
    <text evidence="9">The sequence shown here is derived from an EMBL/GenBank/DDBJ whole genome shotgun (WGS) entry which is preliminary data.</text>
</comment>
<evidence type="ECO:0000256" key="4">
    <source>
        <dbReference type="HAMAP-Rule" id="MF_00171"/>
    </source>
</evidence>
<evidence type="ECO:0000313" key="10">
    <source>
        <dbReference type="Proteomes" id="UP000316095"/>
    </source>
</evidence>
<accession>A0A5C5XLB9</accession>
<evidence type="ECO:0000256" key="7">
    <source>
        <dbReference type="RuleBase" id="RU003792"/>
    </source>
</evidence>
<dbReference type="OrthoDB" id="9811823at2"/>
<evidence type="ECO:0000256" key="3">
    <source>
        <dbReference type="ARBA" id="ARBA00023235"/>
    </source>
</evidence>
<feature type="domain" description="Pseudouridine synthase I TruA alpha/beta" evidence="8">
    <location>
        <begin position="145"/>
        <end position="266"/>
    </location>
</feature>
<feature type="binding site" evidence="4 6">
    <location>
        <position position="112"/>
    </location>
    <ligand>
        <name>substrate</name>
    </ligand>
</feature>
<evidence type="ECO:0000259" key="8">
    <source>
        <dbReference type="Pfam" id="PF01416"/>
    </source>
</evidence>
<name>A0A5C5XLB9_9PLAN</name>
<dbReference type="Gene3D" id="3.30.70.580">
    <property type="entry name" value="Pseudouridine synthase I, catalytic domain, N-terminal subdomain"/>
    <property type="match status" value="1"/>
</dbReference>
<evidence type="ECO:0000313" key="9">
    <source>
        <dbReference type="EMBL" id="TWT63654.1"/>
    </source>
</evidence>
<dbReference type="InterPro" id="IPR020094">
    <property type="entry name" value="TruA/RsuA/RluB/E/F_N"/>
</dbReference>